<evidence type="ECO:0000256" key="1">
    <source>
        <dbReference type="SAM" id="Phobius"/>
    </source>
</evidence>
<feature type="transmembrane region" description="Helical" evidence="1">
    <location>
        <begin position="42"/>
        <end position="63"/>
    </location>
</feature>
<keyword evidence="1" id="KW-0472">Membrane</keyword>
<reference evidence="2" key="1">
    <citation type="submission" date="2018-06" db="EMBL/GenBank/DDBJ databases">
        <authorList>
            <person name="Zhirakovskaya E."/>
        </authorList>
    </citation>
    <scope>NUCLEOTIDE SEQUENCE</scope>
</reference>
<name>A0A3B1DEI7_9ZZZZ</name>
<accession>A0A3B1DEI7</accession>
<keyword evidence="1" id="KW-0812">Transmembrane</keyword>
<protein>
    <submittedName>
        <fullName evidence="2">Uncharacterized protein</fullName>
    </submittedName>
</protein>
<gene>
    <name evidence="2" type="ORF">MNBD_PLANCTO03-19</name>
</gene>
<dbReference type="AlphaFoldDB" id="A0A3B1DEI7"/>
<dbReference type="EMBL" id="UOGK01000509">
    <property type="protein sequence ID" value="VAX41236.1"/>
    <property type="molecule type" value="Genomic_DNA"/>
</dbReference>
<feature type="non-terminal residue" evidence="2">
    <location>
        <position position="1"/>
    </location>
</feature>
<evidence type="ECO:0000313" key="2">
    <source>
        <dbReference type="EMBL" id="VAX41236.1"/>
    </source>
</evidence>
<organism evidence="2">
    <name type="scientific">hydrothermal vent metagenome</name>
    <dbReference type="NCBI Taxonomy" id="652676"/>
    <lineage>
        <taxon>unclassified sequences</taxon>
        <taxon>metagenomes</taxon>
        <taxon>ecological metagenomes</taxon>
    </lineage>
</organism>
<keyword evidence="1" id="KW-1133">Transmembrane helix</keyword>
<sequence>RLTMSGQFTLLGRMLAQITDGAGAWADFVKSAGSALSSNEAFAGMVGLGFVGLVVLFAHWKFAGWLEAVWRRKHKHNEHH</sequence>
<proteinExistence type="predicted"/>